<comment type="similarity">
    <text evidence="2">Belongs to the UDP-glycosyltransferase family.</text>
</comment>
<evidence type="ECO:0000256" key="4">
    <source>
        <dbReference type="ARBA" id="ARBA00022676"/>
    </source>
</evidence>
<evidence type="ECO:0000256" key="9">
    <source>
        <dbReference type="ARBA" id="ARBA00022989"/>
    </source>
</evidence>
<evidence type="ECO:0000256" key="7">
    <source>
        <dbReference type="ARBA" id="ARBA00022729"/>
    </source>
</evidence>
<dbReference type="Proteomes" id="UP000028990">
    <property type="component" value="Unassembled WGS sequence"/>
</dbReference>
<keyword evidence="11" id="KW-0325">Glycoprotein</keyword>
<dbReference type="GO" id="GO:0005789">
    <property type="term" value="C:endoplasmic reticulum membrane"/>
    <property type="evidence" value="ECO:0007669"/>
    <property type="project" value="UniProtKB-SubCell"/>
</dbReference>
<dbReference type="Gene3D" id="3.40.50.2000">
    <property type="entry name" value="Glycogen Phosphorylase B"/>
    <property type="match status" value="2"/>
</dbReference>
<dbReference type="SUPFAM" id="SSF53756">
    <property type="entry name" value="UDP-Glycosyltransferase/glycogen phosphorylase"/>
    <property type="match status" value="1"/>
</dbReference>
<evidence type="ECO:0000256" key="1">
    <source>
        <dbReference type="ARBA" id="ARBA00004389"/>
    </source>
</evidence>
<proteinExistence type="inferred from homology"/>
<evidence type="ECO:0000313" key="13">
    <source>
        <dbReference type="Proteomes" id="UP000028990"/>
    </source>
</evidence>
<name>A0A091D002_FUKDA</name>
<dbReference type="EMBL" id="KN123737">
    <property type="protein sequence ID" value="KFO23823.1"/>
    <property type="molecule type" value="Genomic_DNA"/>
</dbReference>
<dbReference type="PROSITE" id="PS51257">
    <property type="entry name" value="PROKAR_LIPOPROTEIN"/>
    <property type="match status" value="1"/>
</dbReference>
<keyword evidence="7" id="KW-0732">Signal</keyword>
<evidence type="ECO:0000256" key="2">
    <source>
        <dbReference type="ARBA" id="ARBA00009995"/>
    </source>
</evidence>
<dbReference type="STRING" id="885580.ENSFDAP00000003308"/>
<keyword evidence="9" id="KW-1133">Transmembrane helix</keyword>
<dbReference type="AlphaFoldDB" id="A0A091D002"/>
<evidence type="ECO:0000256" key="8">
    <source>
        <dbReference type="ARBA" id="ARBA00022824"/>
    </source>
</evidence>
<evidence type="ECO:0000256" key="5">
    <source>
        <dbReference type="ARBA" id="ARBA00022679"/>
    </source>
</evidence>
<keyword evidence="13" id="KW-1185">Reference proteome</keyword>
<keyword evidence="5 12" id="KW-0808">Transferase</keyword>
<accession>A0A091D002</accession>
<reference evidence="12 13" key="1">
    <citation type="submission" date="2013-11" db="EMBL/GenBank/DDBJ databases">
        <title>The Damaraland mole rat (Fukomys damarensis) genome and evolution of African mole rats.</title>
        <authorList>
            <person name="Gladyshev V.N."/>
            <person name="Fang X."/>
        </authorList>
    </citation>
    <scope>NUCLEOTIDE SEQUENCE [LARGE SCALE GENOMIC DNA]</scope>
    <source>
        <tissue evidence="12">Liver</tissue>
    </source>
</reference>
<dbReference type="InterPro" id="IPR002213">
    <property type="entry name" value="UDP_glucos_trans"/>
</dbReference>
<keyword evidence="10" id="KW-0472">Membrane</keyword>
<dbReference type="PANTHER" id="PTHR48043">
    <property type="entry name" value="EG:EG0003.4 PROTEIN-RELATED"/>
    <property type="match status" value="1"/>
</dbReference>
<dbReference type="eggNOG" id="KOG1192">
    <property type="taxonomic scope" value="Eukaryota"/>
</dbReference>
<evidence type="ECO:0000313" key="12">
    <source>
        <dbReference type="EMBL" id="KFO23823.1"/>
    </source>
</evidence>
<gene>
    <name evidence="12" type="ORF">H920_14781</name>
</gene>
<dbReference type="EC" id="2.4.1.17" evidence="3"/>
<evidence type="ECO:0000256" key="6">
    <source>
        <dbReference type="ARBA" id="ARBA00022692"/>
    </source>
</evidence>
<evidence type="ECO:0000256" key="10">
    <source>
        <dbReference type="ARBA" id="ARBA00023136"/>
    </source>
</evidence>
<comment type="subcellular location">
    <subcellularLocation>
        <location evidence="1">Endoplasmic reticulum membrane</location>
        <topology evidence="1">Single-pass membrane protein</topology>
    </subcellularLocation>
</comment>
<dbReference type="FunFam" id="3.40.50.2000:FF:000081">
    <property type="entry name" value="UDP-glucuronosyltransferase 2A2"/>
    <property type="match status" value="1"/>
</dbReference>
<organism evidence="12 13">
    <name type="scientific">Fukomys damarensis</name>
    <name type="common">Damaraland mole rat</name>
    <name type="synonym">Cryptomys damarensis</name>
    <dbReference type="NCBI Taxonomy" id="885580"/>
    <lineage>
        <taxon>Eukaryota</taxon>
        <taxon>Metazoa</taxon>
        <taxon>Chordata</taxon>
        <taxon>Craniata</taxon>
        <taxon>Vertebrata</taxon>
        <taxon>Euteleostomi</taxon>
        <taxon>Mammalia</taxon>
        <taxon>Eutheria</taxon>
        <taxon>Euarchontoglires</taxon>
        <taxon>Glires</taxon>
        <taxon>Rodentia</taxon>
        <taxon>Hystricomorpha</taxon>
        <taxon>Bathyergidae</taxon>
        <taxon>Fukomys</taxon>
    </lineage>
</organism>
<dbReference type="OMA" id="IWGNICK"/>
<keyword evidence="4" id="KW-0328">Glycosyltransferase</keyword>
<keyword evidence="6" id="KW-0812">Transmembrane</keyword>
<dbReference type="Pfam" id="PF00201">
    <property type="entry name" value="UDPGT"/>
    <property type="match status" value="1"/>
</dbReference>
<dbReference type="OrthoDB" id="5835829at2759"/>
<protein>
    <recommendedName>
        <fullName evidence="3">glucuronosyltransferase</fullName>
        <ecNumber evidence="3">2.4.1.17</ecNumber>
    </recommendedName>
</protein>
<dbReference type="InterPro" id="IPR050271">
    <property type="entry name" value="UDP-glycosyltransferase"/>
</dbReference>
<sequence length="347" mass="39662">MLHLTKMSMKWISALLLLQLGCYFSFGSCGKVLVWSMEYSHWMTMKNILEELIQRAHEVIVLRPSSFIFVDVNSSSGIKFETFPTSLNNSELEEYFNQWVTNSMSVGSIDTCLAYYPVVEDIMREYSVIWGNICKDAVSNKKLMTKLQESRFDVLLADPVAPCGELVAELLKIPFVYSVRFTPGFQVEKHGGGLLVPPSYVPIIMSRLSGQMSFIERVKNMICMLYFDFWFEFYDEKLWNELYSEVLGRPTTIYKTMGKAEMWLVRSYWDLEFPRPSLPNFDFVGGLHCKPAKPLPKEVEDFVQTSGEHGIVVFSLGSMISSMTEERANMIASALAQIPQKVGKVSH</sequence>
<dbReference type="PANTHER" id="PTHR48043:SF64">
    <property type="entry name" value="UDP-GLUCURONOSYLTRANSFERASE 2B15"/>
    <property type="match status" value="1"/>
</dbReference>
<evidence type="ECO:0000256" key="3">
    <source>
        <dbReference type="ARBA" id="ARBA00012544"/>
    </source>
</evidence>
<evidence type="ECO:0000256" key="11">
    <source>
        <dbReference type="ARBA" id="ARBA00023180"/>
    </source>
</evidence>
<dbReference type="GO" id="GO:0015020">
    <property type="term" value="F:glucuronosyltransferase activity"/>
    <property type="evidence" value="ECO:0007669"/>
    <property type="project" value="UniProtKB-EC"/>
</dbReference>
<keyword evidence="8" id="KW-0256">Endoplasmic reticulum</keyword>